<dbReference type="EMBL" id="JAKNHJ010000013">
    <property type="protein sequence ID" value="MCG4618257.1"/>
    <property type="molecule type" value="Genomic_DNA"/>
</dbReference>
<comment type="similarity">
    <text evidence="1">Belongs to the oligoribonuclease family.</text>
</comment>
<dbReference type="GO" id="GO:0000175">
    <property type="term" value="F:3'-5'-RNA exonuclease activity"/>
    <property type="evidence" value="ECO:0007669"/>
    <property type="project" value="InterPro"/>
</dbReference>
<sequence length="208" mass="23081">MTNNLKDPLVWIDCEMTGLDLEKDCLIEVAVIITDGQTNIVDEGIDLLIKPTTAALENMGDFVRDMHTKSGLLAELETPAALDLADAEKQVLDYIKHFVPGKGQALLAGNSVGTDKQFLEKEMPQVISHLHYRLVDVSSVKELAKRWYPRAFYHAPEKHGGHRALADIRESIQELRYYRQVLWPTGEGPSSEECEAAAKEVLAQGLGA</sequence>
<dbReference type="RefSeq" id="WP_238128200.1">
    <property type="nucleotide sequence ID" value="NZ_JAGZVZ010000005.1"/>
</dbReference>
<dbReference type="Proteomes" id="UP001200537">
    <property type="component" value="Unassembled WGS sequence"/>
</dbReference>
<dbReference type="InterPro" id="IPR036397">
    <property type="entry name" value="RNaseH_sf"/>
</dbReference>
<protein>
    <recommendedName>
        <fullName evidence="6">Oligoribonuclease</fullName>
    </recommendedName>
</protein>
<dbReference type="PANTHER" id="PTHR11046">
    <property type="entry name" value="OLIGORIBONUCLEASE, MITOCHONDRIAL"/>
    <property type="match status" value="1"/>
</dbReference>
<name>A0AAJ1BE46_9ACTO</name>
<evidence type="ECO:0000256" key="1">
    <source>
        <dbReference type="ARBA" id="ARBA00009921"/>
    </source>
</evidence>
<proteinExistence type="inferred from homology"/>
<dbReference type="SUPFAM" id="SSF53098">
    <property type="entry name" value="Ribonuclease H-like"/>
    <property type="match status" value="1"/>
</dbReference>
<accession>A0AAJ1BE46</accession>
<organism evidence="8 9">
    <name type="scientific">Varibaculum cambriense</name>
    <dbReference type="NCBI Taxonomy" id="184870"/>
    <lineage>
        <taxon>Bacteria</taxon>
        <taxon>Bacillati</taxon>
        <taxon>Actinomycetota</taxon>
        <taxon>Actinomycetes</taxon>
        <taxon>Actinomycetales</taxon>
        <taxon>Actinomycetaceae</taxon>
        <taxon>Varibaculum</taxon>
    </lineage>
</organism>
<evidence type="ECO:0000256" key="4">
    <source>
        <dbReference type="ARBA" id="ARBA00022839"/>
    </source>
</evidence>
<evidence type="ECO:0000313" key="9">
    <source>
        <dbReference type="Proteomes" id="UP001200537"/>
    </source>
</evidence>
<keyword evidence="2" id="KW-0540">Nuclease</keyword>
<evidence type="ECO:0000313" key="8">
    <source>
        <dbReference type="EMBL" id="MCG4618257.1"/>
    </source>
</evidence>
<reference evidence="8" key="1">
    <citation type="submission" date="2022-01" db="EMBL/GenBank/DDBJ databases">
        <title>Collection of gut derived symbiotic bacterial strains cultured from healthy donors.</title>
        <authorList>
            <person name="Lin H."/>
            <person name="Kohout C."/>
            <person name="Waligurski E."/>
            <person name="Pamer E.G."/>
        </authorList>
    </citation>
    <scope>NUCLEOTIDE SEQUENCE</scope>
    <source>
        <strain evidence="8">DFI.7.46</strain>
    </source>
</reference>
<dbReference type="AlphaFoldDB" id="A0AAJ1BE46"/>
<keyword evidence="4" id="KW-0269">Exonuclease</keyword>
<comment type="caution">
    <text evidence="8">The sequence shown here is derived from an EMBL/GenBank/DDBJ whole genome shotgun (WGS) entry which is preliminary data.</text>
</comment>
<feature type="domain" description="Exonuclease" evidence="7">
    <location>
        <begin position="8"/>
        <end position="184"/>
    </location>
</feature>
<evidence type="ECO:0000256" key="5">
    <source>
        <dbReference type="ARBA" id="ARBA00057155"/>
    </source>
</evidence>
<evidence type="ECO:0000256" key="2">
    <source>
        <dbReference type="ARBA" id="ARBA00022722"/>
    </source>
</evidence>
<comment type="function">
    <text evidence="5">3'-to-5' exoribonuclease specific for small oligoribonucleotides.</text>
</comment>
<dbReference type="FunFam" id="3.30.420.10:FF:000003">
    <property type="entry name" value="Oligoribonuclease"/>
    <property type="match status" value="1"/>
</dbReference>
<dbReference type="Pfam" id="PF00929">
    <property type="entry name" value="RNase_T"/>
    <property type="match status" value="1"/>
</dbReference>
<dbReference type="InterPro" id="IPR022894">
    <property type="entry name" value="Oligoribonuclease"/>
</dbReference>
<gene>
    <name evidence="8" type="primary">orn</name>
    <name evidence="8" type="ORF">L0M99_07095</name>
</gene>
<evidence type="ECO:0000256" key="6">
    <source>
        <dbReference type="ARBA" id="ARBA00070964"/>
    </source>
</evidence>
<keyword evidence="3 8" id="KW-0378">Hydrolase</keyword>
<evidence type="ECO:0000256" key="3">
    <source>
        <dbReference type="ARBA" id="ARBA00022801"/>
    </source>
</evidence>
<evidence type="ECO:0000259" key="7">
    <source>
        <dbReference type="SMART" id="SM00479"/>
    </source>
</evidence>
<dbReference type="SMART" id="SM00479">
    <property type="entry name" value="EXOIII"/>
    <property type="match status" value="1"/>
</dbReference>
<dbReference type="InterPro" id="IPR012337">
    <property type="entry name" value="RNaseH-like_sf"/>
</dbReference>
<dbReference type="GO" id="GO:0003676">
    <property type="term" value="F:nucleic acid binding"/>
    <property type="evidence" value="ECO:0007669"/>
    <property type="project" value="InterPro"/>
</dbReference>
<dbReference type="Gene3D" id="3.30.420.10">
    <property type="entry name" value="Ribonuclease H-like superfamily/Ribonuclease H"/>
    <property type="match status" value="1"/>
</dbReference>
<dbReference type="InterPro" id="IPR013520">
    <property type="entry name" value="Ribonucl_H"/>
</dbReference>
<dbReference type="PANTHER" id="PTHR11046:SF0">
    <property type="entry name" value="OLIGORIBONUCLEASE, MITOCHONDRIAL"/>
    <property type="match status" value="1"/>
</dbReference>
<dbReference type="NCBIfam" id="NF003765">
    <property type="entry name" value="PRK05359.1"/>
    <property type="match status" value="1"/>
</dbReference>
<dbReference type="CDD" id="cd06135">
    <property type="entry name" value="Orn"/>
    <property type="match status" value="1"/>
</dbReference>